<gene>
    <name evidence="1" type="ORF">MLD38_002516</name>
</gene>
<accession>A0ACB9S0V9</accession>
<dbReference type="Proteomes" id="UP001057402">
    <property type="component" value="Chromosome 2"/>
</dbReference>
<reference evidence="2" key="1">
    <citation type="journal article" date="2023" name="Front. Plant Sci.">
        <title>Chromosomal-level genome assembly of Melastoma candidum provides insights into trichome evolution.</title>
        <authorList>
            <person name="Zhong Y."/>
            <person name="Wu W."/>
            <person name="Sun C."/>
            <person name="Zou P."/>
            <person name="Liu Y."/>
            <person name="Dai S."/>
            <person name="Zhou R."/>
        </authorList>
    </citation>
    <scope>NUCLEOTIDE SEQUENCE [LARGE SCALE GENOMIC DNA]</scope>
</reference>
<keyword evidence="2" id="KW-1185">Reference proteome</keyword>
<evidence type="ECO:0000313" key="2">
    <source>
        <dbReference type="Proteomes" id="UP001057402"/>
    </source>
</evidence>
<dbReference type="EMBL" id="CM042881">
    <property type="protein sequence ID" value="KAI4384347.1"/>
    <property type="molecule type" value="Genomic_DNA"/>
</dbReference>
<protein>
    <submittedName>
        <fullName evidence="1">Uncharacterized protein</fullName>
    </submittedName>
</protein>
<proteinExistence type="predicted"/>
<comment type="caution">
    <text evidence="1">The sequence shown here is derived from an EMBL/GenBank/DDBJ whole genome shotgun (WGS) entry which is preliminary data.</text>
</comment>
<evidence type="ECO:0000313" key="1">
    <source>
        <dbReference type="EMBL" id="KAI4384347.1"/>
    </source>
</evidence>
<name>A0ACB9S0V9_9MYRT</name>
<organism evidence="1 2">
    <name type="scientific">Melastoma candidum</name>
    <dbReference type="NCBI Taxonomy" id="119954"/>
    <lineage>
        <taxon>Eukaryota</taxon>
        <taxon>Viridiplantae</taxon>
        <taxon>Streptophyta</taxon>
        <taxon>Embryophyta</taxon>
        <taxon>Tracheophyta</taxon>
        <taxon>Spermatophyta</taxon>
        <taxon>Magnoliopsida</taxon>
        <taxon>eudicotyledons</taxon>
        <taxon>Gunneridae</taxon>
        <taxon>Pentapetalae</taxon>
        <taxon>rosids</taxon>
        <taxon>malvids</taxon>
        <taxon>Myrtales</taxon>
        <taxon>Melastomataceae</taxon>
        <taxon>Melastomatoideae</taxon>
        <taxon>Melastomateae</taxon>
        <taxon>Melastoma</taxon>
    </lineage>
</organism>
<sequence length="80" mass="9203">MKDSKAPPPFSKPDKSGGGKQKKKAKWSKRQRKEKVNDMVLFDQGTYDKLLCEVPKYKLITRSILSDRLRWFAGTESNQG</sequence>